<protein>
    <submittedName>
        <fullName evidence="2">Uncharacterized protein</fullName>
    </submittedName>
</protein>
<sequence>MVGLYYEPWSYMQPMFSQSGTNNRVGGRRSRIGGELVRVVMSRYYEHEIREDRPGSPSHHRRDDPPPVAREYSPEYYSGGGAGPIQVVYPDRGPVPLASGPYISGAIPVDAPPQVHPYYPPESPLSPRDSNALQLPPQPHYRPRSLPLQAYAVGRPRSRSRPRSPIGKARHAVDHTFTQSSSGIGVGLLGAVVGGLAAREVSDATVRSRTRKEMENGTYRPRSPREAEKARVISTVVGALVGGLGANAIERRFEAARERDREQQLAWERKWGRGRDHDVDHGRGRLRNRHRDEWNEGYPDYGYEDRRGGRLRSEERYSYRN</sequence>
<feature type="region of interest" description="Disordered" evidence="1">
    <location>
        <begin position="207"/>
        <end position="227"/>
    </location>
</feature>
<name>A0AAJ0EK50_9PEZI</name>
<feature type="region of interest" description="Disordered" evidence="1">
    <location>
        <begin position="275"/>
        <end position="321"/>
    </location>
</feature>
<organism evidence="2 3">
    <name type="scientific">Colletotrichum phormii</name>
    <dbReference type="NCBI Taxonomy" id="359342"/>
    <lineage>
        <taxon>Eukaryota</taxon>
        <taxon>Fungi</taxon>
        <taxon>Dikarya</taxon>
        <taxon>Ascomycota</taxon>
        <taxon>Pezizomycotina</taxon>
        <taxon>Sordariomycetes</taxon>
        <taxon>Hypocreomycetidae</taxon>
        <taxon>Glomerellales</taxon>
        <taxon>Glomerellaceae</taxon>
        <taxon>Colletotrichum</taxon>
        <taxon>Colletotrichum acutatum species complex</taxon>
    </lineage>
</organism>
<dbReference type="GeneID" id="85472433"/>
<evidence type="ECO:0000313" key="3">
    <source>
        <dbReference type="Proteomes" id="UP001243989"/>
    </source>
</evidence>
<feature type="region of interest" description="Disordered" evidence="1">
    <location>
        <begin position="113"/>
        <end position="173"/>
    </location>
</feature>
<dbReference type="RefSeq" id="XP_060448187.1">
    <property type="nucleotide sequence ID" value="XM_060587571.1"/>
</dbReference>
<feature type="compositionally biased region" description="Pro residues" evidence="1">
    <location>
        <begin position="113"/>
        <end position="124"/>
    </location>
</feature>
<accession>A0AAJ0EK50</accession>
<keyword evidence="3" id="KW-1185">Reference proteome</keyword>
<comment type="caution">
    <text evidence="2">The sequence shown here is derived from an EMBL/GenBank/DDBJ whole genome shotgun (WGS) entry which is preliminary data.</text>
</comment>
<dbReference type="EMBL" id="JAHMHQ010000005">
    <property type="protein sequence ID" value="KAK1639580.1"/>
    <property type="molecule type" value="Genomic_DNA"/>
</dbReference>
<reference evidence="2" key="1">
    <citation type="submission" date="2021-06" db="EMBL/GenBank/DDBJ databases">
        <title>Comparative genomics, transcriptomics and evolutionary studies reveal genomic signatures of adaptation to plant cell wall in hemibiotrophic fungi.</title>
        <authorList>
            <consortium name="DOE Joint Genome Institute"/>
            <person name="Baroncelli R."/>
            <person name="Diaz J.F."/>
            <person name="Benocci T."/>
            <person name="Peng M."/>
            <person name="Battaglia E."/>
            <person name="Haridas S."/>
            <person name="Andreopoulos W."/>
            <person name="Labutti K."/>
            <person name="Pangilinan J."/>
            <person name="Floch G.L."/>
            <person name="Makela M.R."/>
            <person name="Henrissat B."/>
            <person name="Grigoriev I.V."/>
            <person name="Crouch J.A."/>
            <person name="De Vries R.P."/>
            <person name="Sukno S.A."/>
            <person name="Thon M.R."/>
        </authorList>
    </citation>
    <scope>NUCLEOTIDE SEQUENCE</scope>
    <source>
        <strain evidence="2">CBS 102054</strain>
    </source>
</reference>
<dbReference type="AlphaFoldDB" id="A0AAJ0EK50"/>
<evidence type="ECO:0000256" key="1">
    <source>
        <dbReference type="SAM" id="MobiDB-lite"/>
    </source>
</evidence>
<gene>
    <name evidence="2" type="ORF">BDP81DRAFT_391666</name>
</gene>
<proteinExistence type="predicted"/>
<evidence type="ECO:0000313" key="2">
    <source>
        <dbReference type="EMBL" id="KAK1639580.1"/>
    </source>
</evidence>
<feature type="region of interest" description="Disordered" evidence="1">
    <location>
        <begin position="48"/>
        <end position="76"/>
    </location>
</feature>
<dbReference type="Proteomes" id="UP001243989">
    <property type="component" value="Unassembled WGS sequence"/>
</dbReference>
<feature type="compositionally biased region" description="Basic and acidic residues" evidence="1">
    <location>
        <begin position="303"/>
        <end position="321"/>
    </location>
</feature>